<name>A0AAJ5YNT0_9BASI</name>
<dbReference type="InterPro" id="IPR036390">
    <property type="entry name" value="WH_DNA-bd_sf"/>
</dbReference>
<feature type="region of interest" description="Disordered" evidence="3">
    <location>
        <begin position="221"/>
        <end position="315"/>
    </location>
</feature>
<feature type="compositionally biased region" description="Basic and acidic residues" evidence="3">
    <location>
        <begin position="490"/>
        <end position="502"/>
    </location>
</feature>
<feature type="region of interest" description="Disordered" evidence="3">
    <location>
        <begin position="118"/>
        <end position="143"/>
    </location>
</feature>
<keyword evidence="6" id="KW-1185">Reference proteome</keyword>
<dbReference type="InterPro" id="IPR006630">
    <property type="entry name" value="La_HTH"/>
</dbReference>
<evidence type="ECO:0000313" key="5">
    <source>
        <dbReference type="EMBL" id="WFC97743.1"/>
    </source>
</evidence>
<dbReference type="SUPFAM" id="SSF46785">
    <property type="entry name" value="Winged helix' DNA-binding domain"/>
    <property type="match status" value="1"/>
</dbReference>
<dbReference type="PROSITE" id="PS50961">
    <property type="entry name" value="HTH_LA"/>
    <property type="match status" value="1"/>
</dbReference>
<feature type="compositionally biased region" description="Polar residues" evidence="3">
    <location>
        <begin position="325"/>
        <end position="338"/>
    </location>
</feature>
<organism evidence="5 6">
    <name type="scientific">Malassezia yamatoensis</name>
    <dbReference type="NCBI Taxonomy" id="253288"/>
    <lineage>
        <taxon>Eukaryota</taxon>
        <taxon>Fungi</taxon>
        <taxon>Dikarya</taxon>
        <taxon>Basidiomycota</taxon>
        <taxon>Ustilaginomycotina</taxon>
        <taxon>Malasseziomycetes</taxon>
        <taxon>Malasseziales</taxon>
        <taxon>Malasseziaceae</taxon>
        <taxon>Malassezia</taxon>
    </lineage>
</organism>
<reference evidence="5 6" key="1">
    <citation type="submission" date="2023-03" db="EMBL/GenBank/DDBJ databases">
        <title>Mating type loci evolution in Malassezia.</title>
        <authorList>
            <person name="Coelho M.A."/>
        </authorList>
    </citation>
    <scope>NUCLEOTIDE SEQUENCE [LARGE SCALE GENOMIC DNA]</scope>
    <source>
        <strain evidence="5 6">CBS 9725</strain>
    </source>
</reference>
<keyword evidence="1 2" id="KW-0694">RNA-binding</keyword>
<gene>
    <name evidence="5" type="ORF">MYAM1_000462</name>
</gene>
<feature type="region of interest" description="Disordered" evidence="3">
    <location>
        <begin position="490"/>
        <end position="515"/>
    </location>
</feature>
<feature type="region of interest" description="Disordered" evidence="3">
    <location>
        <begin position="325"/>
        <end position="344"/>
    </location>
</feature>
<evidence type="ECO:0000256" key="3">
    <source>
        <dbReference type="SAM" id="MobiDB-lite"/>
    </source>
</evidence>
<dbReference type="GO" id="GO:0003723">
    <property type="term" value="F:RNA binding"/>
    <property type="evidence" value="ECO:0007669"/>
    <property type="project" value="UniProtKB-UniRule"/>
</dbReference>
<protein>
    <recommendedName>
        <fullName evidence="4">HTH La-type RNA-binding domain-containing protein</fullName>
    </recommendedName>
</protein>
<evidence type="ECO:0000256" key="1">
    <source>
        <dbReference type="ARBA" id="ARBA00022884"/>
    </source>
</evidence>
<dbReference type="CDD" id="cd07323">
    <property type="entry name" value="LAM"/>
    <property type="match status" value="1"/>
</dbReference>
<feature type="compositionally biased region" description="Polar residues" evidence="3">
    <location>
        <begin position="395"/>
        <end position="408"/>
    </location>
</feature>
<dbReference type="AlphaFoldDB" id="A0AAJ5YNT0"/>
<feature type="region of interest" description="Disordered" evidence="3">
    <location>
        <begin position="388"/>
        <end position="440"/>
    </location>
</feature>
<dbReference type="EMBL" id="CP119943">
    <property type="protein sequence ID" value="WFC97743.1"/>
    <property type="molecule type" value="Genomic_DNA"/>
</dbReference>
<sequence length="781" mass="86666">MCARLAGALRRRIGRAYDRACASNNAALEATAASTYEAGGFLPEGDESTQTTARLKLEQLPKVLASFHLDVATQEELTSLLEGNAVVSEEGRFINREDFVEALEILLSAQDVSESEASDEFVLSDEARSETSDDSTKSSDFSIPKSKNLHDKARFLYRLLLERVPLLPASTLATMTPDKHLSVDIDDRMLETRRVGIEELRYAARSLGEKPTTAERLRLAADQKAKESNDAGMIPESSETKQEGDVELGKTDEKNKTVVHPANGSPEKNTNRTTSPTRTHQNVWETRMQQRAAVQTKKAAATPHNESGSKDTPFQDRLMEQKSNAVTCSTNDPNSTQAAPRPAVNSAIPPQAEKQLGSSCLDTFATEFPEKLPDSDVWLERIHLLNGGRPVSRYGKSSSPSTSANQLRTDSHEDPSPRLNEHHTIPVLPVQDLMGQRPMTSDGSYAPIRSSDHHNTNHHAYAQAMGSAPMNCYPMLPMPLPAEYMLHPDDRNWNRRNRENRSRGRGTASRGRANAMPMLPPFPFMYPQMGPYMMMPATAMPPSNIPKAASTDSTNSLAVSPAISHAESQGNIYTDSDEHETRPKTDIRPLPSSPENTGGEQLQHPWNAHLQPRFMENAFLPPSQQLQGMYPNYQYMFPPQPMVGQFDPRTSPMILPPGAFQTANHPGSGLEASGHQSTAKQMLSQLEFYFSDANLEQDFFLRQQMNRDGFVLLKTILNFKRVQSILQAASDLDRAALLPDDDLAFLRDIAGSCPDLELNEQKTHVRKRHGWTTYVLPKATQ</sequence>
<feature type="compositionally biased region" description="Polar residues" evidence="3">
    <location>
        <begin position="266"/>
        <end position="293"/>
    </location>
</feature>
<dbReference type="Proteomes" id="UP001219567">
    <property type="component" value="Chromosome 1"/>
</dbReference>
<feature type="domain" description="HTH La-type RNA-binding" evidence="4">
    <location>
        <begin position="672"/>
        <end position="775"/>
    </location>
</feature>
<dbReference type="Gene3D" id="1.10.10.10">
    <property type="entry name" value="Winged helix-like DNA-binding domain superfamily/Winged helix DNA-binding domain"/>
    <property type="match status" value="1"/>
</dbReference>
<evidence type="ECO:0000313" key="6">
    <source>
        <dbReference type="Proteomes" id="UP001219567"/>
    </source>
</evidence>
<proteinExistence type="predicted"/>
<evidence type="ECO:0000259" key="4">
    <source>
        <dbReference type="PROSITE" id="PS50961"/>
    </source>
</evidence>
<feature type="region of interest" description="Disordered" evidence="3">
    <location>
        <begin position="545"/>
        <end position="602"/>
    </location>
</feature>
<feature type="compositionally biased region" description="Basic and acidic residues" evidence="3">
    <location>
        <begin position="238"/>
        <end position="256"/>
    </location>
</feature>
<feature type="compositionally biased region" description="Basic and acidic residues" evidence="3">
    <location>
        <begin position="125"/>
        <end position="137"/>
    </location>
</feature>
<dbReference type="SMART" id="SM00715">
    <property type="entry name" value="LA"/>
    <property type="match status" value="1"/>
</dbReference>
<dbReference type="Pfam" id="PF05383">
    <property type="entry name" value="La"/>
    <property type="match status" value="1"/>
</dbReference>
<feature type="compositionally biased region" description="Low complexity" evidence="3">
    <location>
        <begin position="505"/>
        <end position="515"/>
    </location>
</feature>
<accession>A0AAJ5YNT0</accession>
<dbReference type="PANTHER" id="PTHR22792">
    <property type="entry name" value="LUPUS LA PROTEIN-RELATED"/>
    <property type="match status" value="1"/>
</dbReference>
<evidence type="ECO:0000256" key="2">
    <source>
        <dbReference type="PROSITE-ProRule" id="PRU00332"/>
    </source>
</evidence>
<dbReference type="InterPro" id="IPR045180">
    <property type="entry name" value="La_dom_prot"/>
</dbReference>
<feature type="compositionally biased region" description="Basic and acidic residues" evidence="3">
    <location>
        <begin position="409"/>
        <end position="424"/>
    </location>
</feature>
<dbReference type="InterPro" id="IPR036388">
    <property type="entry name" value="WH-like_DNA-bd_sf"/>
</dbReference>